<dbReference type="EMBL" id="BARU01037233">
    <property type="protein sequence ID" value="GAH85971.1"/>
    <property type="molecule type" value="Genomic_DNA"/>
</dbReference>
<accession>X1IU90</accession>
<dbReference type="AlphaFoldDB" id="X1IU90"/>
<comment type="caution">
    <text evidence="1">The sequence shown here is derived from an EMBL/GenBank/DDBJ whole genome shotgun (WGS) entry which is preliminary data.</text>
</comment>
<gene>
    <name evidence="1" type="ORF">S03H2_58053</name>
</gene>
<name>X1IU90_9ZZZZ</name>
<protein>
    <submittedName>
        <fullName evidence="1">Uncharacterized protein</fullName>
    </submittedName>
</protein>
<organism evidence="1">
    <name type="scientific">marine sediment metagenome</name>
    <dbReference type="NCBI Taxonomy" id="412755"/>
    <lineage>
        <taxon>unclassified sequences</taxon>
        <taxon>metagenomes</taxon>
        <taxon>ecological metagenomes</taxon>
    </lineage>
</organism>
<evidence type="ECO:0000313" key="1">
    <source>
        <dbReference type="EMBL" id="GAH85971.1"/>
    </source>
</evidence>
<reference evidence="1" key="1">
    <citation type="journal article" date="2014" name="Front. Microbiol.">
        <title>High frequency of phylogenetically diverse reductive dehalogenase-homologous genes in deep subseafloor sedimentary metagenomes.</title>
        <authorList>
            <person name="Kawai M."/>
            <person name="Futagami T."/>
            <person name="Toyoda A."/>
            <person name="Takaki Y."/>
            <person name="Nishi S."/>
            <person name="Hori S."/>
            <person name="Arai W."/>
            <person name="Tsubouchi T."/>
            <person name="Morono Y."/>
            <person name="Uchiyama I."/>
            <person name="Ito T."/>
            <person name="Fujiyama A."/>
            <person name="Inagaki F."/>
            <person name="Takami H."/>
        </authorList>
    </citation>
    <scope>NUCLEOTIDE SEQUENCE</scope>
    <source>
        <strain evidence="1">Expedition CK06-06</strain>
    </source>
</reference>
<feature type="non-terminal residue" evidence="1">
    <location>
        <position position="50"/>
    </location>
</feature>
<proteinExistence type="predicted"/>
<sequence>MNVYVQTKVYLVECFATRKLYQTPNKLIIFDNCKVKKREGEKPEIEQAKP</sequence>